<dbReference type="Gene3D" id="1.10.510.10">
    <property type="entry name" value="Transferase(Phosphotransferase) domain 1"/>
    <property type="match status" value="1"/>
</dbReference>
<evidence type="ECO:0000259" key="1">
    <source>
        <dbReference type="PROSITE" id="PS50011"/>
    </source>
</evidence>
<evidence type="ECO:0000313" key="2">
    <source>
        <dbReference type="EMBL" id="KAJ7214833.1"/>
    </source>
</evidence>
<dbReference type="PROSITE" id="PS50011">
    <property type="entry name" value="PROTEIN_KINASE_DOM"/>
    <property type="match status" value="1"/>
</dbReference>
<name>A0AAD6VJI8_9AGAR</name>
<feature type="domain" description="Protein kinase" evidence="1">
    <location>
        <begin position="36"/>
        <end position="263"/>
    </location>
</feature>
<protein>
    <recommendedName>
        <fullName evidence="1">Protein kinase domain-containing protein</fullName>
    </recommendedName>
</protein>
<dbReference type="Pfam" id="PF00069">
    <property type="entry name" value="Pkinase"/>
    <property type="match status" value="1"/>
</dbReference>
<evidence type="ECO:0000313" key="3">
    <source>
        <dbReference type="Proteomes" id="UP001219525"/>
    </source>
</evidence>
<gene>
    <name evidence="2" type="ORF">GGX14DRAFT_443241</name>
</gene>
<accession>A0AAD6VJI8</accession>
<organism evidence="2 3">
    <name type="scientific">Mycena pura</name>
    <dbReference type="NCBI Taxonomy" id="153505"/>
    <lineage>
        <taxon>Eukaryota</taxon>
        <taxon>Fungi</taxon>
        <taxon>Dikarya</taxon>
        <taxon>Basidiomycota</taxon>
        <taxon>Agaricomycotina</taxon>
        <taxon>Agaricomycetes</taxon>
        <taxon>Agaricomycetidae</taxon>
        <taxon>Agaricales</taxon>
        <taxon>Marasmiineae</taxon>
        <taxon>Mycenaceae</taxon>
        <taxon>Mycena</taxon>
    </lineage>
</organism>
<dbReference type="GO" id="GO:0005524">
    <property type="term" value="F:ATP binding"/>
    <property type="evidence" value="ECO:0007669"/>
    <property type="project" value="InterPro"/>
</dbReference>
<comment type="caution">
    <text evidence="2">The sequence shown here is derived from an EMBL/GenBank/DDBJ whole genome shotgun (WGS) entry which is preliminary data.</text>
</comment>
<dbReference type="EMBL" id="JARJCW010000018">
    <property type="protein sequence ID" value="KAJ7214833.1"/>
    <property type="molecule type" value="Genomic_DNA"/>
</dbReference>
<keyword evidence="3" id="KW-1185">Reference proteome</keyword>
<dbReference type="InterPro" id="IPR000719">
    <property type="entry name" value="Prot_kinase_dom"/>
</dbReference>
<dbReference type="Proteomes" id="UP001219525">
    <property type="component" value="Unassembled WGS sequence"/>
</dbReference>
<dbReference type="InterPro" id="IPR011009">
    <property type="entry name" value="Kinase-like_dom_sf"/>
</dbReference>
<proteinExistence type="predicted"/>
<dbReference type="GO" id="GO:0004672">
    <property type="term" value="F:protein kinase activity"/>
    <property type="evidence" value="ECO:0007669"/>
    <property type="project" value="InterPro"/>
</dbReference>
<dbReference type="AlphaFoldDB" id="A0AAD6VJI8"/>
<dbReference type="SUPFAM" id="SSF56112">
    <property type="entry name" value="Protein kinase-like (PK-like)"/>
    <property type="match status" value="1"/>
</dbReference>
<reference evidence="2" key="1">
    <citation type="submission" date="2023-03" db="EMBL/GenBank/DDBJ databases">
        <title>Massive genome expansion in bonnet fungi (Mycena s.s.) driven by repeated elements and novel gene families across ecological guilds.</title>
        <authorList>
            <consortium name="Lawrence Berkeley National Laboratory"/>
            <person name="Harder C.B."/>
            <person name="Miyauchi S."/>
            <person name="Viragh M."/>
            <person name="Kuo A."/>
            <person name="Thoen E."/>
            <person name="Andreopoulos B."/>
            <person name="Lu D."/>
            <person name="Skrede I."/>
            <person name="Drula E."/>
            <person name="Henrissat B."/>
            <person name="Morin E."/>
            <person name="Kohler A."/>
            <person name="Barry K."/>
            <person name="LaButti K."/>
            <person name="Morin E."/>
            <person name="Salamov A."/>
            <person name="Lipzen A."/>
            <person name="Mereny Z."/>
            <person name="Hegedus B."/>
            <person name="Baldrian P."/>
            <person name="Stursova M."/>
            <person name="Weitz H."/>
            <person name="Taylor A."/>
            <person name="Grigoriev I.V."/>
            <person name="Nagy L.G."/>
            <person name="Martin F."/>
            <person name="Kauserud H."/>
        </authorList>
    </citation>
    <scope>NUCLEOTIDE SEQUENCE</scope>
    <source>
        <strain evidence="2">9144</strain>
    </source>
</reference>
<sequence length="263" mass="30139">MQKELPFRIVCESEEFTANDQFKFCRLLFEQGGDYYTCKDEGRNGSFTPERLRQLFDSSHLVPHSYYRTPLPIPFPCTTVEALSSHFYLKVVEPYAYEPATDARSTTMADHQLRELKVCEMLRENPHHNICVYHGYLPSVGQNYLGGLCFDRHEMTLQDAVEQKIQFPSDFLDGLEDALKHLHSLGYAHNDINPNNVMLSQSGDLIVVDFDSCQPLGEGLEKGPTPDWEYPGDISVTNNDLWALEKMREWIVKNTVRPAVSIV</sequence>